<dbReference type="PROSITE" id="PS50837">
    <property type="entry name" value="NACHT"/>
    <property type="match status" value="1"/>
</dbReference>
<evidence type="ECO:0000313" key="4">
    <source>
        <dbReference type="Proteomes" id="UP000807469"/>
    </source>
</evidence>
<comment type="caution">
    <text evidence="3">The sequence shown here is derived from an EMBL/GenBank/DDBJ whole genome shotgun (WGS) entry which is preliminary data.</text>
</comment>
<feature type="domain" description="NACHT" evidence="2">
    <location>
        <begin position="87"/>
        <end position="247"/>
    </location>
</feature>
<dbReference type="AlphaFoldDB" id="A0A9P5ZEE9"/>
<dbReference type="InterPro" id="IPR007111">
    <property type="entry name" value="NACHT_NTPase"/>
</dbReference>
<gene>
    <name evidence="3" type="ORF">BDN70DRAFT_27139</name>
</gene>
<dbReference type="PANTHER" id="PTHR10039:SF17">
    <property type="entry name" value="FUNGAL STAND N-TERMINAL GOODBYE DOMAIN-CONTAINING PROTEIN-RELATED"/>
    <property type="match status" value="1"/>
</dbReference>
<dbReference type="Pfam" id="PF24883">
    <property type="entry name" value="NPHP3_N"/>
    <property type="match status" value="1"/>
</dbReference>
<organism evidence="3 4">
    <name type="scientific">Pholiota conissans</name>
    <dbReference type="NCBI Taxonomy" id="109636"/>
    <lineage>
        <taxon>Eukaryota</taxon>
        <taxon>Fungi</taxon>
        <taxon>Dikarya</taxon>
        <taxon>Basidiomycota</taxon>
        <taxon>Agaricomycotina</taxon>
        <taxon>Agaricomycetes</taxon>
        <taxon>Agaricomycetidae</taxon>
        <taxon>Agaricales</taxon>
        <taxon>Agaricineae</taxon>
        <taxon>Strophariaceae</taxon>
        <taxon>Pholiota</taxon>
    </lineage>
</organism>
<dbReference type="OrthoDB" id="3014077at2759"/>
<keyword evidence="1" id="KW-0677">Repeat</keyword>
<accession>A0A9P5ZEE9</accession>
<evidence type="ECO:0000313" key="3">
    <source>
        <dbReference type="EMBL" id="KAF9484934.1"/>
    </source>
</evidence>
<name>A0A9P5ZEE9_9AGAR</name>
<sequence>MHIIRNTKQIYRHVDNVNVSGGHFVTAKSVYYQTPAPPLETLYKHCAPGALLDSAERFDPPKCDENTRVAIIKTIMDWITGGGDSSSILWLHGPAGAGKSALAQTIAELCKEQDLLAAVFFFARNSPDRANGRLLIATLVHQLTSTFPRTRSYIQKSIHRDESVFDRNISSQAEDLLVLPIKKFRGSLRQLLRRIFLQSKHPRLIVIDGLDECNDADVQTEILKAIAESSRKLRFPFRFLIASRPESHIRSAFDHHPSLDAAYVTRFDLVDVLDIEKDIKTYLTSEFKKIRNEHQLRNHIPASWPQDSEIDTLVERASGQFIYASTIMKYIQSSKHRPTDRLRVILGLYAKPASDTPYASLDALYTHIFHSVDDIFRVMQIFGALVIPRTVDDGLGTFNTPEMLDKLLCFQPGDTELILSDLLSIVRLDDHTSPIRLHHASLGDFLLDPSRSGPVGLFVEKRQVHERLARGYLHLLQGVVVPSYHSANDKEFDSYLTSFRMNYDRAIFSANLLNDLLHAKFIAIFRYFCARTTPEIPESISITMKSTDAETMQSFWKMRNLWRSRGMDQLFHPFTRQEIGSVSCEKILDAYLQDLDDHCRLDDNLHEALDTLLSQPRFQDYVRILARKIKHDEDDLFFSADYRSSVSATTQTVLFASDVKASLHWRLLYPIGCCIPTCSISPHFMQTDLSVMKRISLGRNAHGEPTSA</sequence>
<protein>
    <recommendedName>
        <fullName evidence="2">NACHT domain-containing protein</fullName>
    </recommendedName>
</protein>
<keyword evidence="4" id="KW-1185">Reference proteome</keyword>
<dbReference type="EMBL" id="MU155139">
    <property type="protein sequence ID" value="KAF9484934.1"/>
    <property type="molecule type" value="Genomic_DNA"/>
</dbReference>
<dbReference type="InterPro" id="IPR027417">
    <property type="entry name" value="P-loop_NTPase"/>
</dbReference>
<evidence type="ECO:0000256" key="1">
    <source>
        <dbReference type="ARBA" id="ARBA00022737"/>
    </source>
</evidence>
<dbReference type="SUPFAM" id="SSF52540">
    <property type="entry name" value="P-loop containing nucleoside triphosphate hydrolases"/>
    <property type="match status" value="1"/>
</dbReference>
<dbReference type="InterPro" id="IPR056884">
    <property type="entry name" value="NPHP3-like_N"/>
</dbReference>
<dbReference type="Gene3D" id="3.40.50.300">
    <property type="entry name" value="P-loop containing nucleotide triphosphate hydrolases"/>
    <property type="match status" value="1"/>
</dbReference>
<proteinExistence type="predicted"/>
<dbReference type="Proteomes" id="UP000807469">
    <property type="component" value="Unassembled WGS sequence"/>
</dbReference>
<dbReference type="PANTHER" id="PTHR10039">
    <property type="entry name" value="AMELOGENIN"/>
    <property type="match status" value="1"/>
</dbReference>
<evidence type="ECO:0000259" key="2">
    <source>
        <dbReference type="PROSITE" id="PS50837"/>
    </source>
</evidence>
<reference evidence="3" key="1">
    <citation type="submission" date="2020-11" db="EMBL/GenBank/DDBJ databases">
        <authorList>
            <consortium name="DOE Joint Genome Institute"/>
            <person name="Ahrendt S."/>
            <person name="Riley R."/>
            <person name="Andreopoulos W."/>
            <person name="Labutti K."/>
            <person name="Pangilinan J."/>
            <person name="Ruiz-Duenas F.J."/>
            <person name="Barrasa J.M."/>
            <person name="Sanchez-Garcia M."/>
            <person name="Camarero S."/>
            <person name="Miyauchi S."/>
            <person name="Serrano A."/>
            <person name="Linde D."/>
            <person name="Babiker R."/>
            <person name="Drula E."/>
            <person name="Ayuso-Fernandez I."/>
            <person name="Pacheco R."/>
            <person name="Padilla G."/>
            <person name="Ferreira P."/>
            <person name="Barriuso J."/>
            <person name="Kellner H."/>
            <person name="Castanera R."/>
            <person name="Alfaro M."/>
            <person name="Ramirez L."/>
            <person name="Pisabarro A.G."/>
            <person name="Kuo A."/>
            <person name="Tritt A."/>
            <person name="Lipzen A."/>
            <person name="He G."/>
            <person name="Yan M."/>
            <person name="Ng V."/>
            <person name="Cullen D."/>
            <person name="Martin F."/>
            <person name="Rosso M.-N."/>
            <person name="Henrissat B."/>
            <person name="Hibbett D."/>
            <person name="Martinez A.T."/>
            <person name="Grigoriev I.V."/>
        </authorList>
    </citation>
    <scope>NUCLEOTIDE SEQUENCE</scope>
    <source>
        <strain evidence="3">CIRM-BRFM 674</strain>
    </source>
</reference>